<comment type="caution">
    <text evidence="2">The sequence shown here is derived from an EMBL/GenBank/DDBJ whole genome shotgun (WGS) entry which is preliminary data.</text>
</comment>
<evidence type="ECO:0000313" key="2">
    <source>
        <dbReference type="EMBL" id="MDC0685656.1"/>
    </source>
</evidence>
<feature type="transmembrane region" description="Helical" evidence="1">
    <location>
        <begin position="35"/>
        <end position="56"/>
    </location>
</feature>
<evidence type="ECO:0008006" key="4">
    <source>
        <dbReference type="Google" id="ProtNLM"/>
    </source>
</evidence>
<gene>
    <name evidence="2" type="ORF">POL72_48585</name>
</gene>
<keyword evidence="1" id="KW-1133">Transmembrane helix</keyword>
<dbReference type="EMBL" id="JAQNDK010000007">
    <property type="protein sequence ID" value="MDC0685656.1"/>
    <property type="molecule type" value="Genomic_DNA"/>
</dbReference>
<feature type="transmembrane region" description="Helical" evidence="1">
    <location>
        <begin position="7"/>
        <end position="29"/>
    </location>
</feature>
<dbReference type="Proteomes" id="UP001217485">
    <property type="component" value="Unassembled WGS sequence"/>
</dbReference>
<evidence type="ECO:0000256" key="1">
    <source>
        <dbReference type="SAM" id="Phobius"/>
    </source>
</evidence>
<dbReference type="RefSeq" id="WP_272104067.1">
    <property type="nucleotide sequence ID" value="NZ_JAQNDK010000007.1"/>
</dbReference>
<reference evidence="2 3" key="1">
    <citation type="submission" date="2023-01" db="EMBL/GenBank/DDBJ databases">
        <title>Minimal conservation of predation-associated metabolite biosynthetic gene clusters underscores biosynthetic potential of Myxococcota including descriptions for ten novel species: Archangium lansinium sp. nov., Myxococcus landrumus sp. nov., Nannocystis bai.</title>
        <authorList>
            <person name="Ahearne A."/>
            <person name="Stevens C."/>
            <person name="Dowd S."/>
        </authorList>
    </citation>
    <scope>NUCLEOTIDE SEQUENCE [LARGE SCALE GENOMIC DNA]</scope>
    <source>
        <strain evidence="2 3">WIWO2</strain>
    </source>
</reference>
<name>A0ABT5CKP1_9BACT</name>
<keyword evidence="1" id="KW-0472">Membrane</keyword>
<proteinExistence type="predicted"/>
<evidence type="ECO:0000313" key="3">
    <source>
        <dbReference type="Proteomes" id="UP001217485"/>
    </source>
</evidence>
<keyword evidence="1" id="KW-0812">Transmembrane</keyword>
<protein>
    <recommendedName>
        <fullName evidence="4">NfeD-like C-terminal domain-containing protein</fullName>
    </recommendedName>
</protein>
<sequence>MIYRFPSYVPGIAIAIAVLAASIGALLLWKRQPMIIALIAFGVSAVAGGLFAPMLAMDRVVLDDQKLEQTTGFWFAPTVKGFRLAEVASIAIGTARNRKNREYEVWIVKRRDGQVEEIDPGDLWEMNGQDIIRRLREKGIDVRR</sequence>
<accession>A0ABT5CKP1</accession>
<organism evidence="2 3">
    <name type="scientific">Sorangium atrum</name>
    <dbReference type="NCBI Taxonomy" id="2995308"/>
    <lineage>
        <taxon>Bacteria</taxon>
        <taxon>Pseudomonadati</taxon>
        <taxon>Myxococcota</taxon>
        <taxon>Polyangia</taxon>
        <taxon>Polyangiales</taxon>
        <taxon>Polyangiaceae</taxon>
        <taxon>Sorangium</taxon>
    </lineage>
</organism>
<keyword evidence="3" id="KW-1185">Reference proteome</keyword>